<gene>
    <name evidence="3" type="ORF">AB870_13630</name>
</gene>
<dbReference type="PANTHER" id="PTHR36698:SF2">
    <property type="entry name" value="MCE_MLAD DOMAIN-CONTAINING PROTEIN"/>
    <property type="match status" value="1"/>
</dbReference>
<dbReference type="Pfam" id="PF02470">
    <property type="entry name" value="MlaD"/>
    <property type="match status" value="1"/>
</dbReference>
<dbReference type="Proteomes" id="UP000035651">
    <property type="component" value="Chromosome"/>
</dbReference>
<protein>
    <submittedName>
        <fullName evidence="3">ABC transporter substrate-binding protein</fullName>
    </submittedName>
</protein>
<evidence type="ECO:0000313" key="4">
    <source>
        <dbReference type="Proteomes" id="UP000035651"/>
    </source>
</evidence>
<dbReference type="PANTHER" id="PTHR36698">
    <property type="entry name" value="BLL5892 PROTEIN"/>
    <property type="match status" value="1"/>
</dbReference>
<reference evidence="3" key="1">
    <citation type="submission" date="2016-06" db="EMBL/GenBank/DDBJ databases">
        <title>Complete Genome Sequence of Pandoraea faecigallinarum DSM-23572.</title>
        <authorList>
            <person name="Yong D."/>
            <person name="Ee R."/>
            <person name="Lim Y.-L."/>
            <person name="Yin W.-F."/>
            <person name="Chan K.-G."/>
        </authorList>
    </citation>
    <scope>NUCLEOTIDE SEQUENCE</scope>
    <source>
        <strain evidence="3">DSM 23572</strain>
    </source>
</reference>
<dbReference type="InterPro" id="IPR003399">
    <property type="entry name" value="Mce/MlaD"/>
</dbReference>
<keyword evidence="4" id="KW-1185">Reference proteome</keyword>
<dbReference type="AlphaFoldDB" id="A0A0H3WWD8"/>
<dbReference type="PATRIC" id="fig|656179.3.peg.2905"/>
<organism evidence="3 4">
    <name type="scientific">Pandoraea faecigallinarum</name>
    <dbReference type="NCBI Taxonomy" id="656179"/>
    <lineage>
        <taxon>Bacteria</taxon>
        <taxon>Pseudomonadati</taxon>
        <taxon>Pseudomonadota</taxon>
        <taxon>Betaproteobacteria</taxon>
        <taxon>Burkholderiales</taxon>
        <taxon>Burkholderiaceae</taxon>
        <taxon>Pandoraea</taxon>
    </lineage>
</organism>
<proteinExistence type="predicted"/>
<sequence length="322" mass="34678">MENKSHAFMAGLFTLVLLAAVAAAVYWFNRDNRVRVPYDLVATTNVTGLNPESAVRYRGLGVGKVESIKFDPRKPGQILIRILVNEGTPMTKSTFATLSYQGVTGLAFVQLDDDGHDRTLLTSSQTQVAQLRLRPSFVDELQRRGNNLVHQLEEATSSVNKLLAPENRQAILDSINSVKTAAQGVNRVATQLEPVTKQLPETVRELNGTLAGAHRLTNQLTDPQGPLVRNLDSVGRAADQAASSLAAFQGTMQTFEGSLQQEALPRLNRLSDDLRFTSQAVGQAAETINRNPRALLFGTTPPPPGPGEAGFAWPSGTGGAGQ</sequence>
<name>A0A0H3WWD8_9BURK</name>
<evidence type="ECO:0000259" key="2">
    <source>
        <dbReference type="Pfam" id="PF02470"/>
    </source>
</evidence>
<dbReference type="STRING" id="656179.AB870_13630"/>
<accession>A0A0H3WWD8</accession>
<dbReference type="KEGG" id="pfg:AB870_13630"/>
<dbReference type="OrthoDB" id="5294672at2"/>
<dbReference type="RefSeq" id="WP_047906750.1">
    <property type="nucleotide sequence ID" value="NZ_CP011807.3"/>
</dbReference>
<evidence type="ECO:0000256" key="1">
    <source>
        <dbReference type="SAM" id="MobiDB-lite"/>
    </source>
</evidence>
<evidence type="ECO:0000313" key="3">
    <source>
        <dbReference type="EMBL" id="AKM30928.1"/>
    </source>
</evidence>
<dbReference type="EMBL" id="CP011807">
    <property type="protein sequence ID" value="AKM30928.1"/>
    <property type="molecule type" value="Genomic_DNA"/>
</dbReference>
<feature type="region of interest" description="Disordered" evidence="1">
    <location>
        <begin position="299"/>
        <end position="322"/>
    </location>
</feature>
<feature type="domain" description="Mce/MlaD" evidence="2">
    <location>
        <begin position="40"/>
        <end position="112"/>
    </location>
</feature>